<evidence type="ECO:0000256" key="2">
    <source>
        <dbReference type="SAM" id="Phobius"/>
    </source>
</evidence>
<evidence type="ECO:0000256" key="1">
    <source>
        <dbReference type="SAM" id="MobiDB-lite"/>
    </source>
</evidence>
<dbReference type="EMBL" id="CAICTM010000266">
    <property type="protein sequence ID" value="CAB9506464.1"/>
    <property type="molecule type" value="Genomic_DNA"/>
</dbReference>
<evidence type="ECO:0000313" key="3">
    <source>
        <dbReference type="EMBL" id="CAB9506464.1"/>
    </source>
</evidence>
<comment type="caution">
    <text evidence="3">The sequence shown here is derived from an EMBL/GenBank/DDBJ whole genome shotgun (WGS) entry which is preliminary data.</text>
</comment>
<feature type="compositionally biased region" description="Basic and acidic residues" evidence="1">
    <location>
        <begin position="29"/>
        <end position="39"/>
    </location>
</feature>
<protein>
    <submittedName>
        <fullName evidence="3">Leucine Rich Repeat</fullName>
    </submittedName>
</protein>
<keyword evidence="2" id="KW-1133">Transmembrane helix</keyword>
<sequence>MKYKTQSQDDDTVQQQQTSNPFDALGNNVERKKEAKENKTQMQLVTFPDSLALDGSSLQPLDDVTCTSRVQPLPTLSPPEIYRASSRRFPEEAPGAYAVGGIRPMFYRPRHDLEELGLELVPTSQNECDGEDGLIHADPVDDSENGEIPTAFPITTRAKRLWKKKLVLFLSLQTMLAKVLVVTILVAFLLAQKSSNQTQSSKQQNGVTSIQEENPGKIASITQAPISLLETLHLPEFTLKAMESPMSPQTKAYQWLNNNINKSNNTQLPVWRLKQRFAMATLYYSTRGDYWLKNQGWLDWDLNECNWAQFHEK</sequence>
<keyword evidence="2" id="KW-0472">Membrane</keyword>
<keyword evidence="4" id="KW-1185">Reference proteome</keyword>
<keyword evidence="2" id="KW-0812">Transmembrane</keyword>
<evidence type="ECO:0000313" key="4">
    <source>
        <dbReference type="Proteomes" id="UP001153069"/>
    </source>
</evidence>
<feature type="transmembrane region" description="Helical" evidence="2">
    <location>
        <begin position="166"/>
        <end position="191"/>
    </location>
</feature>
<accession>A0A9N8DV14</accession>
<name>A0A9N8DV14_9STRA</name>
<reference evidence="3" key="1">
    <citation type="submission" date="2020-06" db="EMBL/GenBank/DDBJ databases">
        <authorList>
            <consortium name="Plant Systems Biology data submission"/>
        </authorList>
    </citation>
    <scope>NUCLEOTIDE SEQUENCE</scope>
    <source>
        <strain evidence="3">D6</strain>
    </source>
</reference>
<organism evidence="3 4">
    <name type="scientific">Seminavis robusta</name>
    <dbReference type="NCBI Taxonomy" id="568900"/>
    <lineage>
        <taxon>Eukaryota</taxon>
        <taxon>Sar</taxon>
        <taxon>Stramenopiles</taxon>
        <taxon>Ochrophyta</taxon>
        <taxon>Bacillariophyta</taxon>
        <taxon>Bacillariophyceae</taxon>
        <taxon>Bacillariophycidae</taxon>
        <taxon>Naviculales</taxon>
        <taxon>Naviculaceae</taxon>
        <taxon>Seminavis</taxon>
    </lineage>
</organism>
<feature type="region of interest" description="Disordered" evidence="1">
    <location>
        <begin position="1"/>
        <end position="43"/>
    </location>
</feature>
<dbReference type="Proteomes" id="UP001153069">
    <property type="component" value="Unassembled WGS sequence"/>
</dbReference>
<gene>
    <name evidence="3" type="ORF">SEMRO_267_G103560.1</name>
</gene>
<proteinExistence type="predicted"/>
<dbReference type="AlphaFoldDB" id="A0A9N8DV14"/>
<dbReference type="OrthoDB" id="56993at2759"/>